<organism evidence="2 3">
    <name type="scientific">Flavobacterium supellecticarium</name>
    <dbReference type="NCBI Taxonomy" id="2565924"/>
    <lineage>
        <taxon>Bacteria</taxon>
        <taxon>Pseudomonadati</taxon>
        <taxon>Bacteroidota</taxon>
        <taxon>Flavobacteriia</taxon>
        <taxon>Flavobacteriales</taxon>
        <taxon>Flavobacteriaceae</taxon>
        <taxon>Flavobacterium</taxon>
    </lineage>
</organism>
<dbReference type="RefSeq" id="WP_136401701.1">
    <property type="nucleotide sequence ID" value="NZ_SSNZ01000001.1"/>
</dbReference>
<keyword evidence="1" id="KW-0732">Signal</keyword>
<proteinExistence type="predicted"/>
<dbReference type="EMBL" id="SSNZ01000001">
    <property type="protein sequence ID" value="THF53178.1"/>
    <property type="molecule type" value="Genomic_DNA"/>
</dbReference>
<comment type="caution">
    <text evidence="2">The sequence shown here is derived from an EMBL/GenBank/DDBJ whole genome shotgun (WGS) entry which is preliminary data.</text>
</comment>
<name>A0A4S4A4F3_9FLAO</name>
<dbReference type="AlphaFoldDB" id="A0A4S4A4F3"/>
<dbReference type="PROSITE" id="PS51257">
    <property type="entry name" value="PROKAR_LIPOPROTEIN"/>
    <property type="match status" value="1"/>
</dbReference>
<sequence length="241" mass="28218">MKKTILLLVFLQVFFSCNGQSTKSPKTDYVQKMEFGLEGSVKEATTYVCKVENGNIPTDKTKYYGKMIKQFDIQGNALKIQDQWDMGELGKSESLSIYSGKGRAISFKDIVHFKEEAATELNYKYDWSDNCHYTIAATDKSPYLTFITLDKDYRLSKIVFKNGNEIQVTQEFERIYKENKVWEIKETITDYNDGEKTITYQIQVVQKYDQYGNPTVVYSYNGLDKQQFENVLFTEYQYYEK</sequence>
<accession>A0A4S4A4F3</accession>
<evidence type="ECO:0000313" key="2">
    <source>
        <dbReference type="EMBL" id="THF53178.1"/>
    </source>
</evidence>
<protein>
    <recommendedName>
        <fullName evidence="4">YD repeat-containing protein</fullName>
    </recommendedName>
</protein>
<evidence type="ECO:0000256" key="1">
    <source>
        <dbReference type="SAM" id="SignalP"/>
    </source>
</evidence>
<evidence type="ECO:0008006" key="4">
    <source>
        <dbReference type="Google" id="ProtNLM"/>
    </source>
</evidence>
<dbReference type="OrthoDB" id="1335710at2"/>
<feature type="signal peptide" evidence="1">
    <location>
        <begin position="1"/>
        <end position="19"/>
    </location>
</feature>
<reference evidence="2 3" key="1">
    <citation type="submission" date="2019-04" db="EMBL/GenBank/DDBJ databases">
        <title>Flavobacterium sp. nov. isolated from construction timber.</title>
        <authorList>
            <person name="Lin S.-Y."/>
            <person name="Chang C.-T."/>
            <person name="Young C.-C."/>
        </authorList>
    </citation>
    <scope>NUCLEOTIDE SEQUENCE [LARGE SCALE GENOMIC DNA]</scope>
    <source>
        <strain evidence="2 3">CC-CTC003</strain>
    </source>
</reference>
<dbReference type="Proteomes" id="UP000307507">
    <property type="component" value="Unassembled WGS sequence"/>
</dbReference>
<evidence type="ECO:0000313" key="3">
    <source>
        <dbReference type="Proteomes" id="UP000307507"/>
    </source>
</evidence>
<gene>
    <name evidence="2" type="ORF">E6C50_02960</name>
</gene>
<feature type="chain" id="PRO_5020441576" description="YD repeat-containing protein" evidence="1">
    <location>
        <begin position="20"/>
        <end position="241"/>
    </location>
</feature>
<keyword evidence="3" id="KW-1185">Reference proteome</keyword>